<dbReference type="Proteomes" id="UP000028702">
    <property type="component" value="Unassembled WGS sequence"/>
</dbReference>
<evidence type="ECO:0000313" key="2">
    <source>
        <dbReference type="EMBL" id="GAK45710.1"/>
    </source>
</evidence>
<dbReference type="InterPro" id="IPR029058">
    <property type="entry name" value="AB_hydrolase_fold"/>
</dbReference>
<name>A0A081BCE2_9HYPH</name>
<dbReference type="RefSeq" id="WP_052379409.1">
    <property type="nucleotide sequence ID" value="NZ_BBIO01000011.1"/>
</dbReference>
<dbReference type="InterPro" id="IPR051044">
    <property type="entry name" value="MAG_DAG_Lipase"/>
</dbReference>
<comment type="caution">
    <text evidence="2">The sequence shown here is derived from an EMBL/GenBank/DDBJ whole genome shotgun (WGS) entry which is preliminary data.</text>
</comment>
<dbReference type="SUPFAM" id="SSF53474">
    <property type="entry name" value="alpha/beta-Hydrolases"/>
    <property type="match status" value="1"/>
</dbReference>
<sequence length="326" mass="35267">MSDLRAAPVETDANPMPPGGEVIWLTVGARAPMRTMIWRPEKAGIENCRGTVLLLNGRTEFIEKYFEVIGELIQRGFAVASLDWRGQGLSHRALGDQHCGHIDDFAAFDRDLGVFLEQIVKPSLPWPLIGLGHSMGGNLLMRLLGREPGLLTCAAFSAPMLGIRFPNALMGMAAALAAHAAVAFGKAESYVPGGGPDMMEGATFAENIVTHDERRFLRTMGILEAEPDLKLGSPSYGWFKAALASCKEVTRPAYLGGISIPVLIAVAGEDVLVDNAAVKRAADLLPDCRFLEIAGARHEILMEKDAVRARFWEAFDQLTEEALQGA</sequence>
<feature type="domain" description="Serine aminopeptidase S33" evidence="1">
    <location>
        <begin position="48"/>
        <end position="305"/>
    </location>
</feature>
<dbReference type="EMBL" id="BBIO01000011">
    <property type="protein sequence ID" value="GAK45710.1"/>
    <property type="molecule type" value="Genomic_DNA"/>
</dbReference>
<dbReference type="STRING" id="1333998.M2A_2209"/>
<dbReference type="Pfam" id="PF12146">
    <property type="entry name" value="Hydrolase_4"/>
    <property type="match status" value="1"/>
</dbReference>
<proteinExistence type="predicted"/>
<dbReference type="GO" id="GO:0016787">
    <property type="term" value="F:hydrolase activity"/>
    <property type="evidence" value="ECO:0007669"/>
    <property type="project" value="UniProtKB-KW"/>
</dbReference>
<dbReference type="eggNOG" id="COG2267">
    <property type="taxonomic scope" value="Bacteria"/>
</dbReference>
<keyword evidence="3" id="KW-1185">Reference proteome</keyword>
<accession>A0A081BCE2</accession>
<reference evidence="2 3" key="1">
    <citation type="submission" date="2014-07" db="EMBL/GenBank/DDBJ databases">
        <title>Tepidicaulis marinum gen. nov., sp. nov., a novel marine bacterium denitrifying nitrate to nitrous oxide strictly under microaerobic conditions.</title>
        <authorList>
            <person name="Takeuchi M."/>
            <person name="Yamagishi T."/>
            <person name="Kamagata Y."/>
            <person name="Oshima K."/>
            <person name="Hattori M."/>
            <person name="Katayama T."/>
            <person name="Hanada S."/>
            <person name="Tamaki H."/>
            <person name="Marumo K."/>
            <person name="Maeda H."/>
            <person name="Nedachi M."/>
            <person name="Iwasaki W."/>
            <person name="Suwa Y."/>
            <person name="Sakata S."/>
        </authorList>
    </citation>
    <scope>NUCLEOTIDE SEQUENCE [LARGE SCALE GENOMIC DNA]</scope>
    <source>
        <strain evidence="2 3">MA2</strain>
    </source>
</reference>
<evidence type="ECO:0000313" key="3">
    <source>
        <dbReference type="Proteomes" id="UP000028702"/>
    </source>
</evidence>
<protein>
    <submittedName>
        <fullName evidence="2">Alpha/beta hydrolase fold protein</fullName>
    </submittedName>
</protein>
<evidence type="ECO:0000259" key="1">
    <source>
        <dbReference type="Pfam" id="PF12146"/>
    </source>
</evidence>
<gene>
    <name evidence="2" type="ORF">M2A_2209</name>
</gene>
<dbReference type="InterPro" id="IPR022742">
    <property type="entry name" value="Hydrolase_4"/>
</dbReference>
<dbReference type="AlphaFoldDB" id="A0A081BCE2"/>
<dbReference type="PANTHER" id="PTHR11614">
    <property type="entry name" value="PHOSPHOLIPASE-RELATED"/>
    <property type="match status" value="1"/>
</dbReference>
<organism evidence="2 3">
    <name type="scientific">Tepidicaulis marinus</name>
    <dbReference type="NCBI Taxonomy" id="1333998"/>
    <lineage>
        <taxon>Bacteria</taxon>
        <taxon>Pseudomonadati</taxon>
        <taxon>Pseudomonadota</taxon>
        <taxon>Alphaproteobacteria</taxon>
        <taxon>Hyphomicrobiales</taxon>
        <taxon>Parvibaculaceae</taxon>
        <taxon>Tepidicaulis</taxon>
    </lineage>
</organism>
<keyword evidence="2" id="KW-0378">Hydrolase</keyword>
<dbReference type="Gene3D" id="3.40.50.1820">
    <property type="entry name" value="alpha/beta hydrolase"/>
    <property type="match status" value="1"/>
</dbReference>